<evidence type="ECO:0000313" key="1">
    <source>
        <dbReference type="EMBL" id="KAA0930310.1"/>
    </source>
</evidence>
<organism evidence="1 2">
    <name type="scientific">Streptomyces apricus</name>
    <dbReference type="NCBI Taxonomy" id="1828112"/>
    <lineage>
        <taxon>Bacteria</taxon>
        <taxon>Bacillati</taxon>
        <taxon>Actinomycetota</taxon>
        <taxon>Actinomycetes</taxon>
        <taxon>Kitasatosporales</taxon>
        <taxon>Streptomycetaceae</taxon>
        <taxon>Streptomyces</taxon>
    </lineage>
</organism>
<name>A0A5B0AKF9_9ACTN</name>
<dbReference type="RefSeq" id="WP_149513995.1">
    <property type="nucleotide sequence ID" value="NZ_VDFC01000047.1"/>
</dbReference>
<dbReference type="EMBL" id="VDFC01000047">
    <property type="protein sequence ID" value="KAA0930310.1"/>
    <property type="molecule type" value="Genomic_DNA"/>
</dbReference>
<reference evidence="1 2" key="1">
    <citation type="submission" date="2019-05" db="EMBL/GenBank/DDBJ databases">
        <authorList>
            <person name="Hariharan J."/>
            <person name="Choudoir M.J."/>
            <person name="Diebold P."/>
            <person name="Panke-Buisse K."/>
            <person name="Buckley D.H."/>
        </authorList>
    </citation>
    <scope>NUCLEOTIDE SEQUENCE [LARGE SCALE GENOMIC DNA]</scope>
    <source>
        <strain evidence="1 2">SUN51</strain>
    </source>
</reference>
<dbReference type="AlphaFoldDB" id="A0A5B0AKF9"/>
<evidence type="ECO:0000313" key="2">
    <source>
        <dbReference type="Proteomes" id="UP000324965"/>
    </source>
</evidence>
<dbReference type="Proteomes" id="UP000324965">
    <property type="component" value="Unassembled WGS sequence"/>
</dbReference>
<comment type="caution">
    <text evidence="1">The sequence shown here is derived from an EMBL/GenBank/DDBJ whole genome shotgun (WGS) entry which is preliminary data.</text>
</comment>
<sequence length="60" mass="6413">MSAPQGLRGLGALTALSGLIRAERRGVSRWRGQAWLRAWHACCRVGPEAIAEIAATVRSA</sequence>
<proteinExistence type="predicted"/>
<accession>A0A5B0AKF9</accession>
<protein>
    <submittedName>
        <fullName evidence="1">Uncharacterized protein</fullName>
    </submittedName>
</protein>
<keyword evidence="2" id="KW-1185">Reference proteome</keyword>
<gene>
    <name evidence="1" type="ORF">FGF04_27205</name>
</gene>